<evidence type="ECO:0000256" key="2">
    <source>
        <dbReference type="ARBA" id="ARBA00022516"/>
    </source>
</evidence>
<dbReference type="InterPro" id="IPR002123">
    <property type="entry name" value="Plipid/glycerol_acylTrfase"/>
</dbReference>
<organism evidence="7 8">
    <name type="scientific">Amycolatopsis arida</name>
    <dbReference type="NCBI Taxonomy" id="587909"/>
    <lineage>
        <taxon>Bacteria</taxon>
        <taxon>Bacillati</taxon>
        <taxon>Actinomycetota</taxon>
        <taxon>Actinomycetes</taxon>
        <taxon>Pseudonocardiales</taxon>
        <taxon>Pseudonocardiaceae</taxon>
        <taxon>Amycolatopsis</taxon>
    </lineage>
</organism>
<gene>
    <name evidence="7" type="ORF">SAMN05421810_10742</name>
</gene>
<reference evidence="8" key="1">
    <citation type="submission" date="2016-10" db="EMBL/GenBank/DDBJ databases">
        <authorList>
            <person name="Varghese N."/>
            <person name="Submissions S."/>
        </authorList>
    </citation>
    <scope>NUCLEOTIDE SEQUENCE [LARGE SCALE GENOMIC DNA]</scope>
    <source>
        <strain evidence="8">CGMCC 4.5579</strain>
    </source>
</reference>
<dbReference type="SMART" id="SM00563">
    <property type="entry name" value="PlsC"/>
    <property type="match status" value="1"/>
</dbReference>
<feature type="domain" description="Phospholipid/glycerol acyltransferase" evidence="6">
    <location>
        <begin position="56"/>
        <end position="168"/>
    </location>
</feature>
<accession>A0A1I5YB56</accession>
<evidence type="ECO:0000313" key="7">
    <source>
        <dbReference type="EMBL" id="SFQ41426.1"/>
    </source>
</evidence>
<sequence length="234" mass="24450">MDAVRRGVRLATRLAASWPEVRAGVPGAAARRLLDAMDVRIDGPGERLRVPGPTGTLVVANHVSWLDVVALVALEPMAFLAKREVGRWPVLGSLSARLGTVFVDRSALRSLPADIGRVAALLRAGRSVVVFPEATTWCGPPGGRFRRAAFQAALGAGAPVRPVTFAYTQGGRPSTVAAFVGDDTLAASLGRVLRADDLRLRITAHPPLPPVGDRRALAAAAREAVCGADGLAHA</sequence>
<comment type="pathway">
    <text evidence="1">Lipid metabolism.</text>
</comment>
<proteinExistence type="predicted"/>
<dbReference type="GO" id="GO:0003841">
    <property type="term" value="F:1-acylglycerol-3-phosphate O-acyltransferase activity"/>
    <property type="evidence" value="ECO:0007669"/>
    <property type="project" value="TreeGrafter"/>
</dbReference>
<evidence type="ECO:0000256" key="1">
    <source>
        <dbReference type="ARBA" id="ARBA00005189"/>
    </source>
</evidence>
<evidence type="ECO:0000256" key="5">
    <source>
        <dbReference type="ARBA" id="ARBA00023315"/>
    </source>
</evidence>
<evidence type="ECO:0000256" key="4">
    <source>
        <dbReference type="ARBA" id="ARBA00023098"/>
    </source>
</evidence>
<evidence type="ECO:0000256" key="3">
    <source>
        <dbReference type="ARBA" id="ARBA00022679"/>
    </source>
</evidence>
<keyword evidence="8" id="KW-1185">Reference proteome</keyword>
<dbReference type="GO" id="GO:0006654">
    <property type="term" value="P:phosphatidic acid biosynthetic process"/>
    <property type="evidence" value="ECO:0007669"/>
    <property type="project" value="TreeGrafter"/>
</dbReference>
<dbReference type="SUPFAM" id="SSF69593">
    <property type="entry name" value="Glycerol-3-phosphate (1)-acyltransferase"/>
    <property type="match status" value="1"/>
</dbReference>
<dbReference type="RefSeq" id="WP_243859672.1">
    <property type="nucleotide sequence ID" value="NZ_FOWW01000007.1"/>
</dbReference>
<dbReference type="PANTHER" id="PTHR10434:SF64">
    <property type="entry name" value="1-ACYL-SN-GLYCEROL-3-PHOSPHATE ACYLTRANSFERASE-RELATED"/>
    <property type="match status" value="1"/>
</dbReference>
<dbReference type="EMBL" id="FOWW01000007">
    <property type="protein sequence ID" value="SFQ41426.1"/>
    <property type="molecule type" value="Genomic_DNA"/>
</dbReference>
<evidence type="ECO:0000313" key="8">
    <source>
        <dbReference type="Proteomes" id="UP000198727"/>
    </source>
</evidence>
<dbReference type="PANTHER" id="PTHR10434">
    <property type="entry name" value="1-ACYL-SN-GLYCEROL-3-PHOSPHATE ACYLTRANSFERASE"/>
    <property type="match status" value="1"/>
</dbReference>
<protein>
    <submittedName>
        <fullName evidence="7">1-acyl-sn-glycerol-3-phosphate acyltransferases</fullName>
    </submittedName>
</protein>
<dbReference type="AlphaFoldDB" id="A0A1I5YB56"/>
<dbReference type="CDD" id="cd07989">
    <property type="entry name" value="LPLAT_AGPAT-like"/>
    <property type="match status" value="1"/>
</dbReference>
<keyword evidence="3 7" id="KW-0808">Transferase</keyword>
<keyword evidence="2" id="KW-0444">Lipid biosynthesis</keyword>
<dbReference type="Proteomes" id="UP000198727">
    <property type="component" value="Unassembled WGS sequence"/>
</dbReference>
<dbReference type="STRING" id="587909.SAMN05421810_10742"/>
<dbReference type="Pfam" id="PF01553">
    <property type="entry name" value="Acyltransferase"/>
    <property type="match status" value="1"/>
</dbReference>
<name>A0A1I5YB56_9PSEU</name>
<keyword evidence="5 7" id="KW-0012">Acyltransferase</keyword>
<evidence type="ECO:0000259" key="6">
    <source>
        <dbReference type="SMART" id="SM00563"/>
    </source>
</evidence>
<keyword evidence="4" id="KW-0443">Lipid metabolism</keyword>